<name>A0A9P6EUA0_9AGAR</name>
<keyword evidence="1" id="KW-0812">Transmembrane</keyword>
<reference evidence="2" key="1">
    <citation type="submission" date="2020-11" db="EMBL/GenBank/DDBJ databases">
        <authorList>
            <consortium name="DOE Joint Genome Institute"/>
            <person name="Ahrendt S."/>
            <person name="Riley R."/>
            <person name="Andreopoulos W."/>
            <person name="Labutti K."/>
            <person name="Pangilinan J."/>
            <person name="Ruiz-Duenas F.J."/>
            <person name="Barrasa J.M."/>
            <person name="Sanchez-Garcia M."/>
            <person name="Camarero S."/>
            <person name="Miyauchi S."/>
            <person name="Serrano A."/>
            <person name="Linde D."/>
            <person name="Babiker R."/>
            <person name="Drula E."/>
            <person name="Ayuso-Fernandez I."/>
            <person name="Pacheco R."/>
            <person name="Padilla G."/>
            <person name="Ferreira P."/>
            <person name="Barriuso J."/>
            <person name="Kellner H."/>
            <person name="Castanera R."/>
            <person name="Alfaro M."/>
            <person name="Ramirez L."/>
            <person name="Pisabarro A.G."/>
            <person name="Kuo A."/>
            <person name="Tritt A."/>
            <person name="Lipzen A."/>
            <person name="He G."/>
            <person name="Yan M."/>
            <person name="Ng V."/>
            <person name="Cullen D."/>
            <person name="Martin F."/>
            <person name="Rosso M.-N."/>
            <person name="Henrissat B."/>
            <person name="Hibbett D."/>
            <person name="Martinez A.T."/>
            <person name="Grigoriev I.V."/>
        </authorList>
    </citation>
    <scope>NUCLEOTIDE SEQUENCE</scope>
    <source>
        <strain evidence="2">CBS 506.95</strain>
    </source>
</reference>
<accession>A0A9P6EUA0</accession>
<sequence length="300" mass="33743">MKDWNTISETLRDYQILVKMVHVLFGIYVWEFLTSMDFEWDFITGKKKFKWPFAAAISMPDYLYSCLYIWSNSSADDEHKSGDSNCTSSIAIWSNIFVTAGLTLMILGNAVVIILGCITSNPDETASWIRAALLYAMTLDFVVLTLSVYKITVSASPISQHILKTGIKPRVPQSKLIQILFKHGMIYYLTAFLTDLLSVIFLSLRLNDAMNEMAIPPTQIISTIAACRAVRALANFKQDNSRKPALPYLLTRMNLRSSKTCLTSISKASTAADMRTKELDSSFVLVEVETVTRRDLIDSN</sequence>
<protein>
    <submittedName>
        <fullName evidence="2">Uncharacterized protein</fullName>
    </submittedName>
</protein>
<organism evidence="2 3">
    <name type="scientific">Crepidotus variabilis</name>
    <dbReference type="NCBI Taxonomy" id="179855"/>
    <lineage>
        <taxon>Eukaryota</taxon>
        <taxon>Fungi</taxon>
        <taxon>Dikarya</taxon>
        <taxon>Basidiomycota</taxon>
        <taxon>Agaricomycotina</taxon>
        <taxon>Agaricomycetes</taxon>
        <taxon>Agaricomycetidae</taxon>
        <taxon>Agaricales</taxon>
        <taxon>Agaricineae</taxon>
        <taxon>Crepidotaceae</taxon>
        <taxon>Crepidotus</taxon>
    </lineage>
</organism>
<keyword evidence="1" id="KW-0472">Membrane</keyword>
<comment type="caution">
    <text evidence="2">The sequence shown here is derived from an EMBL/GenBank/DDBJ whole genome shotgun (WGS) entry which is preliminary data.</text>
</comment>
<dbReference type="Proteomes" id="UP000807306">
    <property type="component" value="Unassembled WGS sequence"/>
</dbReference>
<feature type="transmembrane region" description="Helical" evidence="1">
    <location>
        <begin position="185"/>
        <end position="204"/>
    </location>
</feature>
<dbReference type="OrthoDB" id="3197626at2759"/>
<evidence type="ECO:0000313" key="2">
    <source>
        <dbReference type="EMBL" id="KAF9535169.1"/>
    </source>
</evidence>
<gene>
    <name evidence="2" type="ORF">CPB83DRAFT_924845</name>
</gene>
<feature type="transmembrane region" description="Helical" evidence="1">
    <location>
        <begin position="90"/>
        <end position="116"/>
    </location>
</feature>
<keyword evidence="1" id="KW-1133">Transmembrane helix</keyword>
<keyword evidence="3" id="KW-1185">Reference proteome</keyword>
<dbReference type="AlphaFoldDB" id="A0A9P6EUA0"/>
<evidence type="ECO:0000313" key="3">
    <source>
        <dbReference type="Proteomes" id="UP000807306"/>
    </source>
</evidence>
<proteinExistence type="predicted"/>
<feature type="transmembrane region" description="Helical" evidence="1">
    <location>
        <begin position="128"/>
        <end position="149"/>
    </location>
</feature>
<evidence type="ECO:0000256" key="1">
    <source>
        <dbReference type="SAM" id="Phobius"/>
    </source>
</evidence>
<dbReference type="EMBL" id="MU157825">
    <property type="protein sequence ID" value="KAF9535169.1"/>
    <property type="molecule type" value="Genomic_DNA"/>
</dbReference>